<dbReference type="RefSeq" id="WP_085791849.1">
    <property type="nucleotide sequence ID" value="NZ_FWFK01000003.1"/>
</dbReference>
<dbReference type="AlphaFoldDB" id="A0A1X6Z8G6"/>
<dbReference type="Gene3D" id="6.10.280.50">
    <property type="match status" value="1"/>
</dbReference>
<dbReference type="OrthoDB" id="1263265at2"/>
<proteinExistence type="predicted"/>
<dbReference type="Proteomes" id="UP000193570">
    <property type="component" value="Unassembled WGS sequence"/>
</dbReference>
<name>A0A1X6Z8G6_9RHOB</name>
<dbReference type="EMBL" id="FWFK01000003">
    <property type="protein sequence ID" value="SLN43523.1"/>
    <property type="molecule type" value="Genomic_DNA"/>
</dbReference>
<dbReference type="InterPro" id="IPR038444">
    <property type="entry name" value="DUF465_sf"/>
</dbReference>
<evidence type="ECO:0000313" key="2">
    <source>
        <dbReference type="Proteomes" id="UP000193570"/>
    </source>
</evidence>
<protein>
    <recommendedName>
        <fullName evidence="3">DUF465 domain-containing protein</fullName>
    </recommendedName>
</protein>
<accession>A0A1X6Z8G6</accession>
<evidence type="ECO:0000313" key="1">
    <source>
        <dbReference type="EMBL" id="SLN43523.1"/>
    </source>
</evidence>
<sequence>MTHTPHRLVDDFPEHRETIHDLRRSDAHFARLVAEYEEVNDAIHLSEINARPLEDLEEMLKRKERAALKDAIYAMLTRAALGEVPRAEA</sequence>
<organism evidence="1 2">
    <name type="scientific">Roseivivax jejudonensis</name>
    <dbReference type="NCBI Taxonomy" id="1529041"/>
    <lineage>
        <taxon>Bacteria</taxon>
        <taxon>Pseudomonadati</taxon>
        <taxon>Pseudomonadota</taxon>
        <taxon>Alphaproteobacteria</taxon>
        <taxon>Rhodobacterales</taxon>
        <taxon>Roseobacteraceae</taxon>
        <taxon>Roseivivax</taxon>
    </lineage>
</organism>
<dbReference type="InterPro" id="IPR007420">
    <property type="entry name" value="DUF465"/>
</dbReference>
<reference evidence="1 2" key="1">
    <citation type="submission" date="2017-03" db="EMBL/GenBank/DDBJ databases">
        <authorList>
            <person name="Afonso C.L."/>
            <person name="Miller P.J."/>
            <person name="Scott M.A."/>
            <person name="Spackman E."/>
            <person name="Goraichik I."/>
            <person name="Dimitrov K.M."/>
            <person name="Suarez D.L."/>
            <person name="Swayne D.E."/>
        </authorList>
    </citation>
    <scope>NUCLEOTIDE SEQUENCE [LARGE SCALE GENOMIC DNA]</scope>
    <source>
        <strain evidence="1 2">CECT 8625</strain>
    </source>
</reference>
<gene>
    <name evidence="1" type="ORF">ROJ8625_02159</name>
</gene>
<keyword evidence="2" id="KW-1185">Reference proteome</keyword>
<dbReference type="Pfam" id="PF04325">
    <property type="entry name" value="DUF465"/>
    <property type="match status" value="1"/>
</dbReference>
<evidence type="ECO:0008006" key="3">
    <source>
        <dbReference type="Google" id="ProtNLM"/>
    </source>
</evidence>